<dbReference type="AlphaFoldDB" id="C2EWE7"/>
<dbReference type="OrthoDB" id="9765386at2"/>
<feature type="domain" description="Phage head morphogenesis" evidence="1">
    <location>
        <begin position="179"/>
        <end position="290"/>
    </location>
</feature>
<dbReference type="STRING" id="1423814.HMPREF0549_1783"/>
<organism evidence="2 3">
    <name type="scientific">Limosilactobacillus vaginalis DSM 5837 = ATCC 49540</name>
    <dbReference type="NCBI Taxonomy" id="1423814"/>
    <lineage>
        <taxon>Bacteria</taxon>
        <taxon>Bacillati</taxon>
        <taxon>Bacillota</taxon>
        <taxon>Bacilli</taxon>
        <taxon>Lactobacillales</taxon>
        <taxon>Lactobacillaceae</taxon>
        <taxon>Limosilactobacillus</taxon>
    </lineage>
</organism>
<dbReference type="EMBL" id="ACGV01000193">
    <property type="protein sequence ID" value="EEJ39783.1"/>
    <property type="molecule type" value="Genomic_DNA"/>
</dbReference>
<dbReference type="eggNOG" id="COG2369">
    <property type="taxonomic scope" value="Bacteria"/>
</dbReference>
<protein>
    <submittedName>
        <fullName evidence="2">Phage protein F-like protein</fullName>
    </submittedName>
</protein>
<dbReference type="InterPro" id="IPR006528">
    <property type="entry name" value="Phage_head_morphogenesis_dom"/>
</dbReference>
<sequence length="314" mass="35125">MLSRKQMRRLIKSVYGANNKYGQQLERLYKRANRQIKGEISAFLDSKANWSGKPSKDDLDDIRRELQLISNEDVSSLVNGAIAMVTMGHPTNGDLETARIAVPMIQVAKQQHAQLRQMAGTVPQKVQQISHVQANVTPQYHRLPVNYDLMLQHTASRAVDNYNSGDNNINSNIQNVITKIKQVAQQASQSSDAHTDWANRIEKILTGNNVSKGASGSAQRIIRTEACRDLNSSTIVDYQARGVSQYRFMSLEAENSCSECTDIDGNTYDVDDAEEGVNLPPMHPNCQCWIVEVHDSDADDLPLVDDMMDDDDFE</sequence>
<accession>C2EWE7</accession>
<evidence type="ECO:0000313" key="3">
    <source>
        <dbReference type="Proteomes" id="UP000004483"/>
    </source>
</evidence>
<name>C2EWE7_9LACO</name>
<proteinExistence type="predicted"/>
<comment type="caution">
    <text evidence="2">The sequence shown here is derived from an EMBL/GenBank/DDBJ whole genome shotgun (WGS) entry which is preliminary data.</text>
</comment>
<dbReference type="GeneID" id="75082505"/>
<reference evidence="2 3" key="1">
    <citation type="submission" date="2009-01" db="EMBL/GenBank/DDBJ databases">
        <authorList>
            <person name="Qin X."/>
            <person name="Bachman B."/>
            <person name="Battles P."/>
            <person name="Bell A."/>
            <person name="Bess C."/>
            <person name="Bickham C."/>
            <person name="Chaboub L."/>
            <person name="Chen D."/>
            <person name="Coyle M."/>
            <person name="Deiros D.R."/>
            <person name="Dinh H."/>
            <person name="Forbes L."/>
            <person name="Fowler G."/>
            <person name="Francisco L."/>
            <person name="Fu Q."/>
            <person name="Gubbala S."/>
            <person name="Hale W."/>
            <person name="Han Y."/>
            <person name="Hemphill L."/>
            <person name="Highlander S.K."/>
            <person name="Hirani K."/>
            <person name="Hogues M."/>
            <person name="Jackson L."/>
            <person name="Jakkamsetti A."/>
            <person name="Javaid M."/>
            <person name="Jiang H."/>
            <person name="Korchina V."/>
            <person name="Kovar C."/>
            <person name="Lara F."/>
            <person name="Lee S."/>
            <person name="Mata R."/>
            <person name="Mathew T."/>
            <person name="Moen C."/>
            <person name="Morales K."/>
            <person name="Munidasa M."/>
            <person name="Nazareth L."/>
            <person name="Ngo R."/>
            <person name="Nguyen L."/>
            <person name="Okwuonu G."/>
            <person name="Ongeri F."/>
            <person name="Patil S."/>
            <person name="Petrosino J."/>
            <person name="Pham C."/>
            <person name="Pham P."/>
            <person name="Pu L.-L."/>
            <person name="Puazo M."/>
            <person name="Raj R."/>
            <person name="Reid J."/>
            <person name="Rouhana J."/>
            <person name="Saada N."/>
            <person name="Shang Y."/>
            <person name="Simmons D."/>
            <person name="Thornton R."/>
            <person name="Warren J."/>
            <person name="Weissenberger G."/>
            <person name="Zhang J."/>
            <person name="Zhang L."/>
            <person name="Zhou C."/>
            <person name="Zhu D."/>
            <person name="Muzny D."/>
            <person name="Worley K."/>
            <person name="Gibbs R."/>
        </authorList>
    </citation>
    <scope>NUCLEOTIDE SEQUENCE [LARGE SCALE GENOMIC DNA]</scope>
    <source>
        <strain evidence="2 3">ATCC 49540</strain>
    </source>
</reference>
<dbReference type="Proteomes" id="UP000004483">
    <property type="component" value="Unassembled WGS sequence"/>
</dbReference>
<dbReference type="RefSeq" id="WP_003717403.1">
    <property type="nucleotide sequence ID" value="NZ_AZGL01000003.1"/>
</dbReference>
<evidence type="ECO:0000259" key="1">
    <source>
        <dbReference type="Pfam" id="PF04233"/>
    </source>
</evidence>
<evidence type="ECO:0000313" key="2">
    <source>
        <dbReference type="EMBL" id="EEJ39783.1"/>
    </source>
</evidence>
<dbReference type="NCBIfam" id="TIGR01641">
    <property type="entry name" value="phageSPP1_gp7"/>
    <property type="match status" value="1"/>
</dbReference>
<dbReference type="HOGENOM" id="CLU_885073_0_0_9"/>
<dbReference type="Pfam" id="PF04233">
    <property type="entry name" value="Phage_Mu_F"/>
    <property type="match status" value="1"/>
</dbReference>
<gene>
    <name evidence="2" type="ORF">HMPREF0549_1783</name>
</gene>